<dbReference type="InterPro" id="IPR007120">
    <property type="entry name" value="DNA-dir_RNAP_su2_dom"/>
</dbReference>
<dbReference type="Gene3D" id="2.40.270.10">
    <property type="entry name" value="DNA-directed RNA polymerase, subunit 2, domain 6"/>
    <property type="match status" value="1"/>
</dbReference>
<dbReference type="InterPro" id="IPR014724">
    <property type="entry name" value="RNA_pol_RPB2_OB-fold"/>
</dbReference>
<keyword evidence="12" id="KW-0472">Membrane</keyword>
<dbReference type="Gene3D" id="3.90.1110.10">
    <property type="entry name" value="RNA polymerase Rpb2, domain 2"/>
    <property type="match status" value="2"/>
</dbReference>
<dbReference type="EC" id="2.7.7.6" evidence="9"/>
<dbReference type="RefSeq" id="YP_009106702.1">
    <property type="nucleotide sequence ID" value="NC_025547.1"/>
</dbReference>
<evidence type="ECO:0000313" key="17">
    <source>
        <dbReference type="EMBL" id="AIT95529.1"/>
    </source>
</evidence>
<dbReference type="GO" id="GO:0009507">
    <property type="term" value="C:chloroplast"/>
    <property type="evidence" value="ECO:0007669"/>
    <property type="project" value="UniProtKB-SubCell"/>
</dbReference>
<reference evidence="17" key="1">
    <citation type="journal article" date="2014" name="BMC Evol. Biol.">
        <title>Chloroplast phylogenomic analysis resolves deep-level relationships within the green algal class Trebouxiophyceae.</title>
        <authorList>
            <person name="Lemieux C."/>
            <person name="Otis C."/>
            <person name="Turmel M."/>
        </authorList>
    </citation>
    <scope>NUCLEOTIDE SEQUENCE</scope>
</reference>
<dbReference type="GO" id="GO:0003899">
    <property type="term" value="F:DNA-directed RNA polymerase activity"/>
    <property type="evidence" value="ECO:0007669"/>
    <property type="project" value="UniProtKB-UniRule"/>
</dbReference>
<dbReference type="GeneID" id="22161104"/>
<keyword evidence="12" id="KW-0812">Transmembrane</keyword>
<proteinExistence type="inferred from homology"/>
<dbReference type="GO" id="GO:0003677">
    <property type="term" value="F:DNA binding"/>
    <property type="evidence" value="ECO:0007669"/>
    <property type="project" value="UniProtKB-UniRule"/>
</dbReference>
<sequence length="1238" mass="141589">MLYKNKSFKVFDTNKKLLITNNFNNQPNTRDIMIPDLVEMQRASFKKFVQSGFLQALHQVDPITIYSGGHVFKITFLPEQITFRKPERTIRQAIRMEKSYGCSVYVPISITSTAWHRPKIDWLLLGFLPVITITGHFIINGIYRVVLHQMVRNPGIYLLPEDSRTNIHTVRIVPERGGWITLTRDKKERAWITTRLLRKKVPLIVFLSALGFSMQDVKNGLTSRQIVSLNSWRSQFHVPSFLKKIVPKSRLEHIVLRANLLRQNTSNTDPIFELPNTPQAAWKFLYAHFQEYTAHYPSQKITDTSSRTFFRKVIWNPRNRRLGVIGRQQFCHKIKSDAYLSHIHLTRHDLLLTTQALIELSNNDRLPDDIDSLGNKRVRGCGDFLQDELTRGVRDFTRLLQRRFIGVAAGQTYKLWRYNRAGLSKYVSKAWKSFFTTGMLSQYMDETNPLAEATHKRRVTVLGPGGVSRKQTTIDIRGIHPTYYGRLCPIETPEGQNAGLVNSFTLFTRYDAFGKLETPYFPVIKNQTQTTIPPQYLQLFQDDGATIAPPDIGLSLFDCFPQTRLPIRTNWRFEYRLGTDITWHAISILQLISAATSLIPFLEHDDANRALMGSNMQRQAVPLINPEAPTVQTGLEARVIADVGHSLKTHHAGLITTVQSHGIRVYGNLHETTIENKKLKNWTHIQPALKTLDIIETFPNRVLKSNQRSRNQLFTSRSIKSQWSETMNSKKSSTLSSINISCLSAYLDRYRGTNQSTCRVHRPTIREHEWVEKTDLIADGSASVGGRVALGKNVLVGYIPWEGYNFEDALLLSERLVTEDIFTSFHIDSYETEVRNTSEGLEYITKDTSLPVIRHFFQPDDRERINRLDARGIIPVGSWVSEGDILVRKILPRKEGLSRQQQFFKLHNAVLGRDNECVLDVSLRVPKGLQGIILGIENLPPREPDLVSVAPRNSILRVRIFFLQRRKIQVGDKMAGRHGNKGVISKIIPIQDMPFLPDGTPLDIILNPLGVPSRMNVGQILECLLGLAGRYLNESYKIELFDEKYGAEASRSVVYSKLYEASIKTGNPWLFEPHHPGKMKIFDGRTGEAFDQAVTVGSAYMLKLVHLVTDKIHARSTGPYSLITQQPVRGRARRGGQRVGEMELWALQAYGAAYTLQEFFTIKSDDLEGREAFAHRMLSSSQRPQKKWRHLLGQGESFKILLRELQALCFDFHVYGRSASSRRRKPTSYFNLYRLDTL</sequence>
<keyword evidence="6 9" id="KW-0804">Transcription</keyword>
<gene>
    <name evidence="9 17" type="primary">rpoB</name>
</gene>
<accession>A0A097KQQ3</accession>
<evidence type="ECO:0000256" key="9">
    <source>
        <dbReference type="HAMAP-Rule" id="MF_01321"/>
    </source>
</evidence>
<dbReference type="Pfam" id="PF04560">
    <property type="entry name" value="RNA_pol_Rpb2_7"/>
    <property type="match status" value="1"/>
</dbReference>
<evidence type="ECO:0000259" key="14">
    <source>
        <dbReference type="Pfam" id="PF04560"/>
    </source>
</evidence>
<evidence type="ECO:0000256" key="3">
    <source>
        <dbReference type="ARBA" id="ARBA00022478"/>
    </source>
</evidence>
<dbReference type="PANTHER" id="PTHR20856">
    <property type="entry name" value="DNA-DIRECTED RNA POLYMERASE I SUBUNIT 2"/>
    <property type="match status" value="1"/>
</dbReference>
<dbReference type="InterPro" id="IPR015712">
    <property type="entry name" value="DNA-dir_RNA_pol_su2"/>
</dbReference>
<dbReference type="InterPro" id="IPR007642">
    <property type="entry name" value="RNA_pol_Rpb2_2"/>
</dbReference>
<dbReference type="Gene3D" id="2.40.50.150">
    <property type="match status" value="1"/>
</dbReference>
<dbReference type="InterPro" id="IPR007645">
    <property type="entry name" value="RNA_pol_Rpb2_3"/>
</dbReference>
<dbReference type="InterPro" id="IPR007641">
    <property type="entry name" value="RNA_pol_Rpb2_7"/>
</dbReference>
<comment type="catalytic activity">
    <reaction evidence="8 9 11">
        <text>RNA(n) + a ribonucleoside 5'-triphosphate = RNA(n+1) + diphosphate</text>
        <dbReference type="Rhea" id="RHEA:21248"/>
        <dbReference type="Rhea" id="RHEA-COMP:14527"/>
        <dbReference type="Rhea" id="RHEA-COMP:17342"/>
        <dbReference type="ChEBI" id="CHEBI:33019"/>
        <dbReference type="ChEBI" id="CHEBI:61557"/>
        <dbReference type="ChEBI" id="CHEBI:140395"/>
        <dbReference type="EC" id="2.7.7.6"/>
    </reaction>
</comment>
<dbReference type="InterPro" id="IPR042107">
    <property type="entry name" value="DNA-dir_RNA_pol_bsu_ext_1_sf"/>
</dbReference>
<protein>
    <recommendedName>
        <fullName evidence="9">DNA-directed RNA polymerase subunit beta</fullName>
        <ecNumber evidence="9">2.7.7.6</ecNumber>
    </recommendedName>
    <alternativeName>
        <fullName evidence="9">PEP</fullName>
    </alternativeName>
    <alternativeName>
        <fullName evidence="9">Plastid-encoded RNA polymerase subunit beta</fullName>
        <shortName evidence="9">RNA polymerase subunit beta</shortName>
    </alternativeName>
</protein>
<evidence type="ECO:0000256" key="7">
    <source>
        <dbReference type="ARBA" id="ARBA00026088"/>
    </source>
</evidence>
<dbReference type="CDD" id="cd00653">
    <property type="entry name" value="RNA_pol_B_RPB2"/>
    <property type="match status" value="1"/>
</dbReference>
<dbReference type="GO" id="GO:0006351">
    <property type="term" value="P:DNA-templated transcription"/>
    <property type="evidence" value="ECO:0007669"/>
    <property type="project" value="UniProtKB-UniRule"/>
</dbReference>
<dbReference type="GO" id="GO:0000428">
    <property type="term" value="C:DNA-directed RNA polymerase complex"/>
    <property type="evidence" value="ECO:0007669"/>
    <property type="project" value="UniProtKB-KW"/>
</dbReference>
<evidence type="ECO:0000256" key="8">
    <source>
        <dbReference type="ARBA" id="ARBA00048552"/>
    </source>
</evidence>
<keyword evidence="4 9" id="KW-0808">Transferase</keyword>
<dbReference type="EMBL" id="KM462886">
    <property type="protein sequence ID" value="AIT95529.1"/>
    <property type="molecule type" value="Genomic_DNA"/>
</dbReference>
<dbReference type="AlphaFoldDB" id="A0A097KQQ3"/>
<dbReference type="Gene3D" id="2.40.50.100">
    <property type="match status" value="2"/>
</dbReference>
<evidence type="ECO:0000256" key="1">
    <source>
        <dbReference type="ARBA" id="ARBA00004026"/>
    </source>
</evidence>
<dbReference type="Pfam" id="PF04561">
    <property type="entry name" value="RNA_pol_Rpb2_2"/>
    <property type="match status" value="1"/>
</dbReference>
<evidence type="ECO:0000259" key="15">
    <source>
        <dbReference type="Pfam" id="PF04561"/>
    </source>
</evidence>
<feature type="domain" description="RNA polymerase Rpb2" evidence="15">
    <location>
        <begin position="152"/>
        <end position="379"/>
    </location>
</feature>
<feature type="domain" description="DNA-directed RNA polymerase subunit 2 hybrid-binding" evidence="13">
    <location>
        <begin position="745"/>
        <end position="1133"/>
    </location>
</feature>
<dbReference type="PROSITE" id="PS01166">
    <property type="entry name" value="RNA_POL_BETA"/>
    <property type="match status" value="1"/>
</dbReference>
<dbReference type="InterPro" id="IPR007121">
    <property type="entry name" value="RNA_pol_bsu_CS"/>
</dbReference>
<dbReference type="Gene3D" id="2.30.150.10">
    <property type="entry name" value="DNA-directed RNA polymerase, beta subunit, external 1 domain"/>
    <property type="match status" value="1"/>
</dbReference>
<evidence type="ECO:0000256" key="6">
    <source>
        <dbReference type="ARBA" id="ARBA00023163"/>
    </source>
</evidence>
<dbReference type="GO" id="GO:0032549">
    <property type="term" value="F:ribonucleoside binding"/>
    <property type="evidence" value="ECO:0007669"/>
    <property type="project" value="InterPro"/>
</dbReference>
<feature type="domain" description="RNA polymerase Rpb2" evidence="16">
    <location>
        <begin position="442"/>
        <end position="508"/>
    </location>
</feature>
<evidence type="ECO:0000256" key="12">
    <source>
        <dbReference type="SAM" id="Phobius"/>
    </source>
</evidence>
<comment type="similarity">
    <text evidence="2 9 10">Belongs to the RNA polymerase beta chain family.</text>
</comment>
<evidence type="ECO:0000259" key="13">
    <source>
        <dbReference type="Pfam" id="PF00562"/>
    </source>
</evidence>
<evidence type="ECO:0000256" key="2">
    <source>
        <dbReference type="ARBA" id="ARBA00006835"/>
    </source>
</evidence>
<name>A0A097KQQ3_9CHLO</name>
<keyword evidence="3 9" id="KW-0240">DNA-directed RNA polymerase</keyword>
<dbReference type="InterPro" id="IPR037034">
    <property type="entry name" value="RNA_pol_Rpb2_2_sf"/>
</dbReference>
<evidence type="ECO:0000256" key="5">
    <source>
        <dbReference type="ARBA" id="ARBA00022695"/>
    </source>
</evidence>
<keyword evidence="12" id="KW-1133">Transmembrane helix</keyword>
<dbReference type="Gene3D" id="3.90.1800.10">
    <property type="entry name" value="RNA polymerase alpha subunit dimerisation domain"/>
    <property type="match status" value="1"/>
</dbReference>
<comment type="function">
    <text evidence="1 9 11">DNA-dependent RNA polymerase catalyzes the transcription of DNA into RNA using the four ribonucleoside triphosphates as substrates.</text>
</comment>
<dbReference type="Gene3D" id="3.90.1100.10">
    <property type="match status" value="2"/>
</dbReference>
<geneLocation type="chloroplast" evidence="17"/>
<dbReference type="InterPro" id="IPR010243">
    <property type="entry name" value="RNA_pol_bsu_bac"/>
</dbReference>
<dbReference type="SUPFAM" id="SSF64484">
    <property type="entry name" value="beta and beta-prime subunits of DNA dependent RNA-polymerase"/>
    <property type="match status" value="1"/>
</dbReference>
<evidence type="ECO:0000259" key="16">
    <source>
        <dbReference type="Pfam" id="PF04565"/>
    </source>
</evidence>
<evidence type="ECO:0000256" key="11">
    <source>
        <dbReference type="RuleBase" id="RU363031"/>
    </source>
</evidence>
<organism evidence="17">
    <name type="scientific">Pseudochloris wilhelmii</name>
    <dbReference type="NCBI Taxonomy" id="1418016"/>
    <lineage>
        <taxon>Eukaryota</taxon>
        <taxon>Viridiplantae</taxon>
        <taxon>Chlorophyta</taxon>
        <taxon>core chlorophytes</taxon>
        <taxon>Trebouxiophyceae</taxon>
        <taxon>Chlorellales</taxon>
        <taxon>Chlorellaceae</taxon>
        <taxon>Pseudochloris</taxon>
    </lineage>
</organism>
<evidence type="ECO:0000256" key="10">
    <source>
        <dbReference type="RuleBase" id="RU000434"/>
    </source>
</evidence>
<dbReference type="Pfam" id="PF04565">
    <property type="entry name" value="RNA_pol_Rpb2_3"/>
    <property type="match status" value="1"/>
</dbReference>
<dbReference type="HAMAP" id="MF_01321">
    <property type="entry name" value="RNApol_bact_RpoB"/>
    <property type="match status" value="1"/>
</dbReference>
<dbReference type="InterPro" id="IPR037033">
    <property type="entry name" value="DNA-dir_RNAP_su2_hyb_sf"/>
</dbReference>
<evidence type="ECO:0000256" key="4">
    <source>
        <dbReference type="ARBA" id="ARBA00022679"/>
    </source>
</evidence>
<comment type="subcellular location">
    <subcellularLocation>
        <location evidence="9">Plastid</location>
        <location evidence="9">Chloroplast</location>
    </subcellularLocation>
</comment>
<feature type="domain" description="RNA polymerase Rpb2" evidence="14">
    <location>
        <begin position="1135"/>
        <end position="1214"/>
    </location>
</feature>
<keyword evidence="17" id="KW-0934">Plastid</keyword>
<feature type="transmembrane region" description="Helical" evidence="12">
    <location>
        <begin position="122"/>
        <end position="143"/>
    </location>
</feature>
<dbReference type="Pfam" id="PF00562">
    <property type="entry name" value="RNA_pol_Rpb2_6"/>
    <property type="match status" value="1"/>
</dbReference>
<keyword evidence="17" id="KW-0150">Chloroplast</keyword>
<keyword evidence="5 9" id="KW-0548">Nucleotidyltransferase</keyword>
<comment type="subunit">
    <text evidence="7 9 11">In plastids the minimal PEP RNA polymerase catalytic core is composed of four subunits: alpha, beta, beta', and beta''. When a (nuclear-encoded) sigma factor is associated with the core the holoenzyme is formed, which can initiate transcription.</text>
</comment>